<accession>A0A557RY01</accession>
<proteinExistence type="predicted"/>
<comment type="caution">
    <text evidence="2">The sequence shown here is derived from an EMBL/GenBank/DDBJ whole genome shotgun (WGS) entry which is preliminary data.</text>
</comment>
<evidence type="ECO:0000313" key="3">
    <source>
        <dbReference type="Proteomes" id="UP000316649"/>
    </source>
</evidence>
<gene>
    <name evidence="2" type="ORF">FHP88_17010</name>
</gene>
<keyword evidence="1" id="KW-0812">Transmembrane</keyword>
<feature type="transmembrane region" description="Helical" evidence="1">
    <location>
        <begin position="54"/>
        <end position="75"/>
    </location>
</feature>
<keyword evidence="1" id="KW-1133">Transmembrane helix</keyword>
<protein>
    <submittedName>
        <fullName evidence="2">Uncharacterized protein</fullName>
    </submittedName>
</protein>
<feature type="transmembrane region" description="Helical" evidence="1">
    <location>
        <begin position="87"/>
        <end position="104"/>
    </location>
</feature>
<sequence length="149" mass="16571">MSCSTCGYEGAHSRHSCPVCNAGGGGLSLEDAEKMKKVGAELGGGIRKAATSRFLSFLWFYITWVIVSVIVGMKTGLLTDDAKNDPFWYKLFVLILPIVLMVVFRRQIRKYIPIVFGSLLTMLGYAFFLFISVLAVMWLWSLMKWVGGG</sequence>
<organism evidence="2 3">
    <name type="scientific">Sedimenticola selenatireducens</name>
    <dbReference type="NCBI Taxonomy" id="191960"/>
    <lineage>
        <taxon>Bacteria</taxon>
        <taxon>Pseudomonadati</taxon>
        <taxon>Pseudomonadota</taxon>
        <taxon>Gammaproteobacteria</taxon>
        <taxon>Chromatiales</taxon>
        <taxon>Sedimenticolaceae</taxon>
        <taxon>Sedimenticola</taxon>
    </lineage>
</organism>
<dbReference type="Proteomes" id="UP000316649">
    <property type="component" value="Unassembled WGS sequence"/>
</dbReference>
<keyword evidence="3" id="KW-1185">Reference proteome</keyword>
<dbReference type="AlphaFoldDB" id="A0A557RY01"/>
<dbReference type="EMBL" id="VMNH01000027">
    <property type="protein sequence ID" value="TVO70021.1"/>
    <property type="molecule type" value="Genomic_DNA"/>
</dbReference>
<evidence type="ECO:0000313" key="2">
    <source>
        <dbReference type="EMBL" id="TVO70021.1"/>
    </source>
</evidence>
<name>A0A557RY01_9GAMM</name>
<feature type="transmembrane region" description="Helical" evidence="1">
    <location>
        <begin position="111"/>
        <end position="140"/>
    </location>
</feature>
<evidence type="ECO:0000256" key="1">
    <source>
        <dbReference type="SAM" id="Phobius"/>
    </source>
</evidence>
<keyword evidence="1" id="KW-0472">Membrane</keyword>
<dbReference type="RefSeq" id="WP_144360301.1">
    <property type="nucleotide sequence ID" value="NZ_VMNH01000027.1"/>
</dbReference>
<reference evidence="2 3" key="1">
    <citation type="submission" date="2019-07" db="EMBL/GenBank/DDBJ databases">
        <title>The pathways for chlorine oxyanion respiration interact through the shared metabolite chlorate.</title>
        <authorList>
            <person name="Barnum T.P."/>
            <person name="Cheng Y."/>
            <person name="Hill K.A."/>
            <person name="Lucas L.N."/>
            <person name="Carlson H.K."/>
            <person name="Coates J.D."/>
        </authorList>
    </citation>
    <scope>NUCLEOTIDE SEQUENCE [LARGE SCALE GENOMIC DNA]</scope>
    <source>
        <strain evidence="2 3">BK-1</strain>
    </source>
</reference>